<gene>
    <name evidence="2" type="ORF">SAMN04489762_2403</name>
</gene>
<reference evidence="2 3" key="1">
    <citation type="submission" date="2016-10" db="EMBL/GenBank/DDBJ databases">
        <authorList>
            <person name="Varghese N."/>
            <person name="Submissions S."/>
        </authorList>
    </citation>
    <scope>NUCLEOTIDE SEQUENCE [LARGE SCALE GENOMIC DNA]</scope>
    <source>
        <strain evidence="2 3">DSM 21619</strain>
    </source>
</reference>
<protein>
    <recommendedName>
        <fullName evidence="1">DUF6985 domain-containing protein</fullName>
    </recommendedName>
</protein>
<comment type="caution">
    <text evidence="2">The sequence shown here is derived from an EMBL/GenBank/DDBJ whole genome shotgun (WGS) entry which is preliminary data.</text>
</comment>
<organism evidence="2 3">
    <name type="scientific">Terribacillus saccharophilus</name>
    <dbReference type="NCBI Taxonomy" id="361277"/>
    <lineage>
        <taxon>Bacteria</taxon>
        <taxon>Bacillati</taxon>
        <taxon>Bacillota</taxon>
        <taxon>Bacilli</taxon>
        <taxon>Bacillales</taxon>
        <taxon>Bacillaceae</taxon>
        <taxon>Terribacillus</taxon>
    </lineage>
</organism>
<sequence length="155" mass="18146">MNKKDAIFGNLEYEYGWTKITTFNFFGKEMEIDLMIDGEEDGQFEQGQYIAYQSFLEKWKEIQPKLLTSILDYYKQKRHELGYDVEVNEDYPLVETTDQILAMINLDGIVVPYADIFEGRDIRITFNCTWDAENGLGLRLLNEKVIEVGYQDIAV</sequence>
<evidence type="ECO:0000313" key="3">
    <source>
        <dbReference type="Proteomes" id="UP000199735"/>
    </source>
</evidence>
<dbReference type="Proteomes" id="UP000199735">
    <property type="component" value="Unassembled WGS sequence"/>
</dbReference>
<dbReference type="InterPro" id="IPR054254">
    <property type="entry name" value="DUF6985"/>
</dbReference>
<dbReference type="RefSeq" id="WP_093880826.1">
    <property type="nucleotide sequence ID" value="NZ_FOCD01000002.1"/>
</dbReference>
<accession>A0AAX2EGY1</accession>
<feature type="domain" description="DUF6985" evidence="1">
    <location>
        <begin position="7"/>
        <end position="154"/>
    </location>
</feature>
<name>A0AAX2EGY1_9BACI</name>
<proteinExistence type="predicted"/>
<dbReference type="EMBL" id="FOCD01000002">
    <property type="protein sequence ID" value="SEN50143.1"/>
    <property type="molecule type" value="Genomic_DNA"/>
</dbReference>
<evidence type="ECO:0000313" key="2">
    <source>
        <dbReference type="EMBL" id="SEN50143.1"/>
    </source>
</evidence>
<evidence type="ECO:0000259" key="1">
    <source>
        <dbReference type="Pfam" id="PF22481"/>
    </source>
</evidence>
<dbReference type="AlphaFoldDB" id="A0AAX2EGY1"/>
<dbReference type="Pfam" id="PF22481">
    <property type="entry name" value="DUF6985"/>
    <property type="match status" value="1"/>
</dbReference>